<evidence type="ECO:0000313" key="2">
    <source>
        <dbReference type="Proteomes" id="UP000784294"/>
    </source>
</evidence>
<sequence>MCNADPIEEGAAKSTDHINNADFYQTRIPVGSGGGQLFRSSCGNNYTFSHSIASSDPDWPRCCAHFCVIWCTLEGRVRSPVTRWTNCLLLFGAGRLWERHGGFFVAQHFHSKWKRALVCRPGFVRKIRIVLSSHDNRLLLRIRTGWLALRLTGQQSAPNAPHAAIPSPNDGGSSVSSRVCRVILSPNWGCTAGSGGSGSRAKQQCH</sequence>
<accession>A0A3S5B987</accession>
<keyword evidence="2" id="KW-1185">Reference proteome</keyword>
<evidence type="ECO:0000313" key="1">
    <source>
        <dbReference type="EMBL" id="VEL43673.1"/>
    </source>
</evidence>
<comment type="caution">
    <text evidence="1">The sequence shown here is derived from an EMBL/GenBank/DDBJ whole genome shotgun (WGS) entry which is preliminary data.</text>
</comment>
<organism evidence="1 2">
    <name type="scientific">Protopolystoma xenopodis</name>
    <dbReference type="NCBI Taxonomy" id="117903"/>
    <lineage>
        <taxon>Eukaryota</taxon>
        <taxon>Metazoa</taxon>
        <taxon>Spiralia</taxon>
        <taxon>Lophotrochozoa</taxon>
        <taxon>Platyhelminthes</taxon>
        <taxon>Monogenea</taxon>
        <taxon>Polyopisthocotylea</taxon>
        <taxon>Polystomatidea</taxon>
        <taxon>Polystomatidae</taxon>
        <taxon>Protopolystoma</taxon>
    </lineage>
</organism>
<dbReference type="AlphaFoldDB" id="A0A3S5B987"/>
<name>A0A3S5B987_9PLAT</name>
<gene>
    <name evidence="1" type="ORF">PXEA_LOCUS37113</name>
</gene>
<protein>
    <submittedName>
        <fullName evidence="1">Uncharacterized protein</fullName>
    </submittedName>
</protein>
<dbReference type="EMBL" id="CAAALY010283939">
    <property type="protein sequence ID" value="VEL43673.1"/>
    <property type="molecule type" value="Genomic_DNA"/>
</dbReference>
<reference evidence="1" key="1">
    <citation type="submission" date="2018-11" db="EMBL/GenBank/DDBJ databases">
        <authorList>
            <consortium name="Pathogen Informatics"/>
        </authorList>
    </citation>
    <scope>NUCLEOTIDE SEQUENCE</scope>
</reference>
<proteinExistence type="predicted"/>
<dbReference type="Proteomes" id="UP000784294">
    <property type="component" value="Unassembled WGS sequence"/>
</dbReference>